<dbReference type="OMA" id="KSFRTHA"/>
<name>A0A553PIB9_TIGCA</name>
<keyword evidence="7" id="KW-1185">Reference proteome</keyword>
<organism evidence="6 7">
    <name type="scientific">Tigriopus californicus</name>
    <name type="common">Marine copepod</name>
    <dbReference type="NCBI Taxonomy" id="6832"/>
    <lineage>
        <taxon>Eukaryota</taxon>
        <taxon>Metazoa</taxon>
        <taxon>Ecdysozoa</taxon>
        <taxon>Arthropoda</taxon>
        <taxon>Crustacea</taxon>
        <taxon>Multicrustacea</taxon>
        <taxon>Hexanauplia</taxon>
        <taxon>Copepoda</taxon>
        <taxon>Harpacticoida</taxon>
        <taxon>Harpacticidae</taxon>
        <taxon>Tigriopus</taxon>
    </lineage>
</organism>
<dbReference type="SUPFAM" id="SSF51569">
    <property type="entry name" value="Aldolase"/>
    <property type="match status" value="1"/>
</dbReference>
<proteinExistence type="inferred from homology"/>
<accession>A0A553PIB9</accession>
<gene>
    <name evidence="6" type="ORF">TCAL_13211</name>
</gene>
<dbReference type="STRING" id="6832.A0A553PIB9"/>
<evidence type="ECO:0000256" key="1">
    <source>
        <dbReference type="ARBA" id="ARBA00004714"/>
    </source>
</evidence>
<dbReference type="EC" id="4.1.2.13" evidence="3"/>
<evidence type="ECO:0000313" key="6">
    <source>
        <dbReference type="EMBL" id="TRY77423.1"/>
    </source>
</evidence>
<sequence length="354" mass="39110">MTRSSHLNAESQAELTRIVRRICQKGKGILAADETPMAMEDRFQNLNITNSDENRRLYRQLLFTTPKSEISSLSAVILQHETVYQKLDDGRDFIQAVNDIGIVPGITLDKGWRAIPGHPGEVFTQGLDDLDARCKTYKSLGLHFAKWRMAITIQGETVPSKTMIDEGVRSLALYALICQTNGIVPIVEPDISRIGDHSWQRQQEVFELVNNKLYEVLKDYGVFIEGTILKCSMVTAGKTNAQGATPQQVGRATRASLNRSVPVSVAGIFFLSGGLSELESTANLNAINAPALLNDELGMPPWQLSFCFGRALQDSCRRAWAGQEARVSQGQAQFIKRVALNGKAALGQYQPEDE</sequence>
<dbReference type="InterPro" id="IPR000741">
    <property type="entry name" value="FBA_I"/>
</dbReference>
<evidence type="ECO:0000313" key="7">
    <source>
        <dbReference type="Proteomes" id="UP000318571"/>
    </source>
</evidence>
<dbReference type="PANTHER" id="PTHR11627">
    <property type="entry name" value="FRUCTOSE-BISPHOSPHATE ALDOLASE"/>
    <property type="match status" value="1"/>
</dbReference>
<dbReference type="NCBIfam" id="NF033379">
    <property type="entry name" value="FrucBisAld_I"/>
    <property type="match status" value="1"/>
</dbReference>
<comment type="similarity">
    <text evidence="2">Belongs to the class I fructose-bisphosphate aldolase family.</text>
</comment>
<evidence type="ECO:0000256" key="2">
    <source>
        <dbReference type="ARBA" id="ARBA00010387"/>
    </source>
</evidence>
<dbReference type="AlphaFoldDB" id="A0A553PIB9"/>
<keyword evidence="5" id="KW-0456">Lyase</keyword>
<dbReference type="Proteomes" id="UP000318571">
    <property type="component" value="Chromosome 5"/>
</dbReference>
<comment type="pathway">
    <text evidence="1">Carbohydrate degradation; glycolysis; D-glyceraldehyde 3-phosphate and glycerone phosphate from D-glucose: step 4/4.</text>
</comment>
<keyword evidence="4" id="KW-0324">Glycolysis</keyword>
<dbReference type="EMBL" id="VCGU01000004">
    <property type="protein sequence ID" value="TRY77423.1"/>
    <property type="molecule type" value="Genomic_DNA"/>
</dbReference>
<dbReference type="InterPro" id="IPR013785">
    <property type="entry name" value="Aldolase_TIM"/>
</dbReference>
<protein>
    <recommendedName>
        <fullName evidence="3">fructose-bisphosphate aldolase</fullName>
        <ecNumber evidence="3">4.1.2.13</ecNumber>
    </recommendedName>
</protein>
<evidence type="ECO:0000256" key="5">
    <source>
        <dbReference type="ARBA" id="ARBA00023239"/>
    </source>
</evidence>
<comment type="caution">
    <text evidence="6">The sequence shown here is derived from an EMBL/GenBank/DDBJ whole genome shotgun (WGS) entry which is preliminary data.</text>
</comment>
<dbReference type="GO" id="GO:0004332">
    <property type="term" value="F:fructose-bisphosphate aldolase activity"/>
    <property type="evidence" value="ECO:0007669"/>
    <property type="project" value="UniProtKB-EC"/>
</dbReference>
<dbReference type="OrthoDB" id="36455at2759"/>
<dbReference type="Gene3D" id="3.20.20.70">
    <property type="entry name" value="Aldolase class I"/>
    <property type="match status" value="1"/>
</dbReference>
<dbReference type="UniPathway" id="UPA00109">
    <property type="reaction ID" value="UER00183"/>
</dbReference>
<reference evidence="6 7" key="1">
    <citation type="journal article" date="2018" name="Nat. Ecol. Evol.">
        <title>Genomic signatures of mitonuclear coevolution across populations of Tigriopus californicus.</title>
        <authorList>
            <person name="Barreto F.S."/>
            <person name="Watson E.T."/>
            <person name="Lima T.G."/>
            <person name="Willett C.S."/>
            <person name="Edmands S."/>
            <person name="Li W."/>
            <person name="Burton R.S."/>
        </authorList>
    </citation>
    <scope>NUCLEOTIDE SEQUENCE [LARGE SCALE GENOMIC DNA]</scope>
    <source>
        <strain evidence="6 7">San Diego</strain>
    </source>
</reference>
<dbReference type="Pfam" id="PF00274">
    <property type="entry name" value="Glycolytic"/>
    <property type="match status" value="1"/>
</dbReference>
<evidence type="ECO:0000256" key="4">
    <source>
        <dbReference type="ARBA" id="ARBA00023152"/>
    </source>
</evidence>
<evidence type="ECO:0000256" key="3">
    <source>
        <dbReference type="ARBA" id="ARBA00013068"/>
    </source>
</evidence>
<dbReference type="GO" id="GO:0006096">
    <property type="term" value="P:glycolytic process"/>
    <property type="evidence" value="ECO:0007669"/>
    <property type="project" value="UniProtKB-UniPathway"/>
</dbReference>